<comment type="caution">
    <text evidence="6">The sequence shown here is derived from an EMBL/GenBank/DDBJ whole genome shotgun (WGS) entry which is preliminary data.</text>
</comment>
<dbReference type="EMBL" id="LFOD01000004">
    <property type="protein sequence ID" value="KMV19394.1"/>
    <property type="molecule type" value="Genomic_DNA"/>
</dbReference>
<dbReference type="GO" id="GO:0016757">
    <property type="term" value="F:glycosyltransferase activity"/>
    <property type="evidence" value="ECO:0007669"/>
    <property type="project" value="UniProtKB-KW"/>
</dbReference>
<comment type="similarity">
    <text evidence="1">Belongs to the glycosyltransferase group 1 family. Glycosyltransferase 4 subfamily.</text>
</comment>
<proteinExistence type="inferred from homology"/>
<dbReference type="PATRIC" id="fig|451644.5.peg.1504"/>
<sequence>MHHLVCHNCAVATKTQVRILTVGPAPAGPASRGGMASVMRLMVDDPDPRFIITAVPTFVDAAVMTRLWVGIRGMAVAVTLIMCGRADLVHVHLSHGGSVVRKSLPLMAARLRGIPAVVHGHSFDFSGWLDPMPAVVRRLVRAALPADRWLVLGRSLAQQYRRSLELPEAKVEVFPNPVVVPAVESRRVAAARPLTAVALGRLGQRKGTYDLVHAVGLLPADTRTQLRIVLAGDGEVDQVRALVTARGLADVIEVPGWIEPPERDQLLSAADILLLPSYDEGLPMAILEAMAHGVVPLTTPVGGIPEAVTDGVDGVLVPPGDRQALAAALHRLTTDDASRLKLAASARQRAEAFDIAGWRAHLAELWLSLAARQPG</sequence>
<keyword evidence="2" id="KW-0328">Glycosyltransferase</keyword>
<evidence type="ECO:0000256" key="1">
    <source>
        <dbReference type="ARBA" id="ARBA00009481"/>
    </source>
</evidence>
<dbReference type="PANTHER" id="PTHR12526:SF640">
    <property type="entry name" value="COLANIC ACID BIOSYNTHESIS GLYCOSYLTRANSFERASE WCAL-RELATED"/>
    <property type="match status" value="1"/>
</dbReference>
<evidence type="ECO:0000259" key="5">
    <source>
        <dbReference type="Pfam" id="PF13439"/>
    </source>
</evidence>
<evidence type="ECO:0000313" key="7">
    <source>
        <dbReference type="Proteomes" id="UP000037594"/>
    </source>
</evidence>
<dbReference type="InterPro" id="IPR028098">
    <property type="entry name" value="Glyco_trans_4-like_N"/>
</dbReference>
<reference evidence="6 7" key="1">
    <citation type="submission" date="2015-06" db="EMBL/GenBank/DDBJ databases">
        <title>Genome sequence of Mycobacterium conceptionense strain MLE.</title>
        <authorList>
            <person name="Greninger A.L."/>
            <person name="Cunningham G."/>
            <person name="Chiu C.Y."/>
            <person name="Miller S."/>
        </authorList>
    </citation>
    <scope>NUCLEOTIDE SEQUENCE [LARGE SCALE GENOMIC DNA]</scope>
    <source>
        <strain evidence="6 7">MLE</strain>
    </source>
</reference>
<accession>A0A0J8X1R9</accession>
<dbReference type="PANTHER" id="PTHR12526">
    <property type="entry name" value="GLYCOSYLTRANSFERASE"/>
    <property type="match status" value="1"/>
</dbReference>
<organism evidence="6 7">
    <name type="scientific">Mycolicibacterium conceptionense</name>
    <dbReference type="NCBI Taxonomy" id="451644"/>
    <lineage>
        <taxon>Bacteria</taxon>
        <taxon>Bacillati</taxon>
        <taxon>Actinomycetota</taxon>
        <taxon>Actinomycetes</taxon>
        <taxon>Mycobacteriales</taxon>
        <taxon>Mycobacteriaceae</taxon>
        <taxon>Mycolicibacterium</taxon>
    </lineage>
</organism>
<evidence type="ECO:0000256" key="2">
    <source>
        <dbReference type="ARBA" id="ARBA00022676"/>
    </source>
</evidence>
<evidence type="ECO:0000313" key="6">
    <source>
        <dbReference type="EMBL" id="KMV19394.1"/>
    </source>
</evidence>
<dbReference type="Proteomes" id="UP000037594">
    <property type="component" value="Unassembled WGS sequence"/>
</dbReference>
<feature type="domain" description="Glycosyl transferase family 1" evidence="4">
    <location>
        <begin position="193"/>
        <end position="349"/>
    </location>
</feature>
<evidence type="ECO:0000259" key="4">
    <source>
        <dbReference type="Pfam" id="PF00534"/>
    </source>
</evidence>
<dbReference type="CDD" id="cd03801">
    <property type="entry name" value="GT4_PimA-like"/>
    <property type="match status" value="1"/>
</dbReference>
<protein>
    <submittedName>
        <fullName evidence="6">Glycosyl transferase</fullName>
    </submittedName>
</protein>
<dbReference type="SUPFAM" id="SSF53756">
    <property type="entry name" value="UDP-Glycosyltransferase/glycogen phosphorylase"/>
    <property type="match status" value="1"/>
</dbReference>
<name>A0A0J8X1R9_9MYCO</name>
<dbReference type="Gene3D" id="3.40.50.2000">
    <property type="entry name" value="Glycogen Phosphorylase B"/>
    <property type="match status" value="2"/>
</dbReference>
<dbReference type="Pfam" id="PF13439">
    <property type="entry name" value="Glyco_transf_4"/>
    <property type="match status" value="1"/>
</dbReference>
<dbReference type="InterPro" id="IPR001296">
    <property type="entry name" value="Glyco_trans_1"/>
</dbReference>
<keyword evidence="3 6" id="KW-0808">Transferase</keyword>
<feature type="domain" description="Glycosyltransferase subfamily 4-like N-terminal" evidence="5">
    <location>
        <begin position="66"/>
        <end position="178"/>
    </location>
</feature>
<evidence type="ECO:0000256" key="3">
    <source>
        <dbReference type="ARBA" id="ARBA00022679"/>
    </source>
</evidence>
<dbReference type="AlphaFoldDB" id="A0A0J8X1R9"/>
<gene>
    <name evidence="6" type="ORF">ACT17_07310</name>
</gene>
<dbReference type="Pfam" id="PF00534">
    <property type="entry name" value="Glycos_transf_1"/>
    <property type="match status" value="1"/>
</dbReference>